<keyword evidence="8 9" id="KW-0998">Cell outer membrane</keyword>
<feature type="transmembrane region" description="Helical" evidence="10">
    <location>
        <begin position="36"/>
        <end position="57"/>
    </location>
</feature>
<evidence type="ECO:0000313" key="12">
    <source>
        <dbReference type="Proteomes" id="UP000247780"/>
    </source>
</evidence>
<evidence type="ECO:0000256" key="2">
    <source>
        <dbReference type="ARBA" id="ARBA00004370"/>
    </source>
</evidence>
<evidence type="ECO:0000256" key="4">
    <source>
        <dbReference type="ARBA" id="ARBA00011439"/>
    </source>
</evidence>
<keyword evidence="12" id="KW-1185">Reference proteome</keyword>
<evidence type="ECO:0000256" key="5">
    <source>
        <dbReference type="ARBA" id="ARBA00022729"/>
    </source>
</evidence>
<dbReference type="EMBL" id="QICQ01000022">
    <property type="protein sequence ID" value="PXV79696.1"/>
    <property type="molecule type" value="Genomic_DNA"/>
</dbReference>
<dbReference type="Pfam" id="PF02107">
    <property type="entry name" value="FlgH"/>
    <property type="match status" value="1"/>
</dbReference>
<keyword evidence="7 9" id="KW-0975">Bacterial flagellum</keyword>
<evidence type="ECO:0000256" key="8">
    <source>
        <dbReference type="ARBA" id="ARBA00023237"/>
    </source>
</evidence>
<dbReference type="PANTHER" id="PTHR34933">
    <property type="entry name" value="FLAGELLAR L-RING PROTEIN"/>
    <property type="match status" value="1"/>
</dbReference>
<keyword evidence="11" id="KW-0969">Cilium</keyword>
<comment type="similarity">
    <text evidence="3 9">Belongs to the FlgH family.</text>
</comment>
<evidence type="ECO:0000256" key="3">
    <source>
        <dbReference type="ARBA" id="ARBA00006929"/>
    </source>
</evidence>
<dbReference type="PANTHER" id="PTHR34933:SF3">
    <property type="entry name" value="FLAGELLAR L-RING PROTEIN"/>
    <property type="match status" value="1"/>
</dbReference>
<dbReference type="HAMAP" id="MF_00415">
    <property type="entry name" value="FlgH"/>
    <property type="match status" value="1"/>
</dbReference>
<comment type="function">
    <text evidence="1 9">Assembles around the rod to form the L-ring and probably protects the motor/basal body from shearing forces during rotation.</text>
</comment>
<evidence type="ECO:0000256" key="7">
    <source>
        <dbReference type="ARBA" id="ARBA00023143"/>
    </source>
</evidence>
<comment type="subunit">
    <text evidence="4 9">The basal body constitutes a major portion of the flagellar organelle and consists of four rings (L,P,S, and M) mounted on a central rod.</text>
</comment>
<gene>
    <name evidence="9" type="primary">flgH</name>
    <name evidence="11" type="ORF">C8R14_12214</name>
</gene>
<keyword evidence="10" id="KW-0812">Transmembrane</keyword>
<evidence type="ECO:0000256" key="9">
    <source>
        <dbReference type="HAMAP-Rule" id="MF_00415"/>
    </source>
</evidence>
<accession>A0ABX5M5H7</accession>
<sequence>MKNFGETLIKLMDVIANEMKQSSCFDAINQRLLGTLISPVLIVMVSMVTGCSMITPAPKVQQPMTIRPPEPLIIPVSQSNGGIYQAAFNYQGSGRYTPLFEDRRARGIGDTIIVMLNEKTNASKKSGSNAQRDGGIDLSVPSFLGLPFKSIFQDLDLEAKSSNKFDGKGESSSNNNFTGTITVTVIDILPNGNLLVSGEKQIGINQGHEFIRLSGVINPINVMNNTVSSVQVADARIEYRGTGYLDEAQTMGWLSRFFLSISPF</sequence>
<evidence type="ECO:0000313" key="11">
    <source>
        <dbReference type="EMBL" id="PXV79696.1"/>
    </source>
</evidence>
<keyword evidence="10" id="KW-1133">Transmembrane helix</keyword>
<keyword evidence="11" id="KW-0282">Flagellum</keyword>
<dbReference type="PRINTS" id="PR01008">
    <property type="entry name" value="FLGLRINGFLGH"/>
</dbReference>
<reference evidence="11 12" key="1">
    <citation type="submission" date="2018-04" db="EMBL/GenBank/DDBJ databases">
        <title>Active sludge and wastewater microbial communities from Klosterneuburg, Austria.</title>
        <authorList>
            <person name="Wagner M."/>
        </authorList>
    </citation>
    <scope>NUCLEOTIDE SEQUENCE [LARGE SCALE GENOMIC DNA]</scope>
    <source>
        <strain evidence="11 12">Nm 57</strain>
    </source>
</reference>
<comment type="caution">
    <text evidence="11">The sequence shown here is derived from an EMBL/GenBank/DDBJ whole genome shotgun (WGS) entry which is preliminary data.</text>
</comment>
<evidence type="ECO:0000256" key="10">
    <source>
        <dbReference type="SAM" id="Phobius"/>
    </source>
</evidence>
<comment type="subcellular location">
    <subcellularLocation>
        <location evidence="9">Cell outer membrane</location>
    </subcellularLocation>
    <subcellularLocation>
        <location evidence="9">Bacterial flagellum basal body</location>
    </subcellularLocation>
    <subcellularLocation>
        <location evidence="2">Membrane</location>
    </subcellularLocation>
</comment>
<proteinExistence type="inferred from homology"/>
<dbReference type="Proteomes" id="UP000247780">
    <property type="component" value="Unassembled WGS sequence"/>
</dbReference>
<name>A0ABX5M5H7_9PROT</name>
<keyword evidence="5" id="KW-0732">Signal</keyword>
<evidence type="ECO:0000256" key="1">
    <source>
        <dbReference type="ARBA" id="ARBA00002591"/>
    </source>
</evidence>
<keyword evidence="11" id="KW-0966">Cell projection</keyword>
<protein>
    <recommendedName>
        <fullName evidence="9">Flagellar L-ring protein</fullName>
    </recommendedName>
    <alternativeName>
        <fullName evidence="9">Basal body L-ring protein</fullName>
    </alternativeName>
</protein>
<dbReference type="InterPro" id="IPR000527">
    <property type="entry name" value="Flag_Lring"/>
</dbReference>
<keyword evidence="6 9" id="KW-0472">Membrane</keyword>
<organism evidence="11 12">
    <name type="scientific">Nitrosomonas eutropha</name>
    <dbReference type="NCBI Taxonomy" id="916"/>
    <lineage>
        <taxon>Bacteria</taxon>
        <taxon>Pseudomonadati</taxon>
        <taxon>Pseudomonadota</taxon>
        <taxon>Betaproteobacteria</taxon>
        <taxon>Nitrosomonadales</taxon>
        <taxon>Nitrosomonadaceae</taxon>
        <taxon>Nitrosomonas</taxon>
    </lineage>
</organism>
<dbReference type="NCBIfam" id="NF009339">
    <property type="entry name" value="PRK12699.1"/>
    <property type="match status" value="1"/>
</dbReference>
<evidence type="ECO:0000256" key="6">
    <source>
        <dbReference type="ARBA" id="ARBA00023136"/>
    </source>
</evidence>